<dbReference type="Pfam" id="PF00069">
    <property type="entry name" value="Pkinase"/>
    <property type="match status" value="1"/>
</dbReference>
<reference evidence="4" key="1">
    <citation type="submission" date="2025-08" db="UniProtKB">
        <authorList>
            <consortium name="Ensembl"/>
        </authorList>
    </citation>
    <scope>IDENTIFICATION</scope>
</reference>
<dbReference type="GO" id="GO:0004672">
    <property type="term" value="F:protein kinase activity"/>
    <property type="evidence" value="ECO:0007669"/>
    <property type="project" value="InterPro"/>
</dbReference>
<evidence type="ECO:0000256" key="1">
    <source>
        <dbReference type="PROSITE-ProRule" id="PRU10141"/>
    </source>
</evidence>
<dbReference type="Gene3D" id="1.10.510.10">
    <property type="entry name" value="Transferase(Phosphotransferase) domain 1"/>
    <property type="match status" value="1"/>
</dbReference>
<feature type="region of interest" description="Disordered" evidence="2">
    <location>
        <begin position="319"/>
        <end position="474"/>
    </location>
</feature>
<dbReference type="InterPro" id="IPR000719">
    <property type="entry name" value="Prot_kinase_dom"/>
</dbReference>
<keyword evidence="1" id="KW-0067">ATP-binding</keyword>
<feature type="compositionally biased region" description="Acidic residues" evidence="2">
    <location>
        <begin position="391"/>
        <end position="404"/>
    </location>
</feature>
<feature type="binding site" evidence="1">
    <location>
        <position position="61"/>
    </location>
    <ligand>
        <name>ATP</name>
        <dbReference type="ChEBI" id="CHEBI:30616"/>
    </ligand>
</feature>
<dbReference type="SUPFAM" id="SSF56112">
    <property type="entry name" value="Protein kinase-like (PK-like)"/>
    <property type="match status" value="1"/>
</dbReference>
<keyword evidence="1" id="KW-0547">Nucleotide-binding</keyword>
<evidence type="ECO:0000313" key="5">
    <source>
        <dbReference type="Proteomes" id="UP000694523"/>
    </source>
</evidence>
<dbReference type="FunFam" id="1.10.510.10:FF:002687">
    <property type="match status" value="1"/>
</dbReference>
<sequence length="545" mass="62536">MAPPKKQTLPKPLPDGFILTDTEKKRWRLGRIIGQGGFGLIYLASLNVERPVPADSEFVIKVEYLENGPLFSELKFYQRAAKKDMIQKWVKNRKLDFLGIPTYWGSGQAQYNNRGYRFMAMDRLGSDLQKICVQNGGRFKPNTVLQLGKRLVDVLEYIHENEYIHADIKAANLMQGHTDPQRVYLADYGLSYRYCPEGVHKEYKENPKTAHDGTMEYTSLDAHKGVAPSRRSDLQILGFCLLHWLCGRLPWDRLLHRPEQVQDAKTRFMQNLPASVQEMSPGGVGTDALVSFLLHVKSLQYLDKPDYQLLRGILTCPGPGLDLDPPTRPGPGFSSRTGDSLPKNKKPGRGQGLSQVEAMEVEEEQRRRPKQIPGRYLRGPPIYKQSAAEAMEVDEYDEDEEEEEQTLRRPKQIPARYLRGPPIYRPQAEETELDEEEERRKPKQIPSEYLRGPPIRPRDGADSQATVRTLESRPKWRREPRAWSDMKNKPYRDERSHIIYNNVHYYSEYPEKSCGPEGGAAQSGAWRWCIYAGLCFLIVLATISF</sequence>
<dbReference type="PANTHER" id="PTHR11909">
    <property type="entry name" value="CASEIN KINASE-RELATED"/>
    <property type="match status" value="1"/>
</dbReference>
<keyword evidence="5" id="KW-1185">Reference proteome</keyword>
<evidence type="ECO:0000259" key="3">
    <source>
        <dbReference type="PROSITE" id="PS50011"/>
    </source>
</evidence>
<dbReference type="SMART" id="SM00220">
    <property type="entry name" value="S_TKc"/>
    <property type="match status" value="1"/>
</dbReference>
<dbReference type="InterPro" id="IPR011009">
    <property type="entry name" value="Kinase-like_dom_sf"/>
</dbReference>
<dbReference type="Ensembl" id="ENSNMLT00000009189.1">
    <property type="protein sequence ID" value="ENSNMLP00000008077.1"/>
    <property type="gene ID" value="ENSNMLG00000005753.1"/>
</dbReference>
<name>A0A8C6SMM7_9GOBI</name>
<dbReference type="InterPro" id="IPR017441">
    <property type="entry name" value="Protein_kinase_ATP_BS"/>
</dbReference>
<protein>
    <submittedName>
        <fullName evidence="4">VRK serine/threonine kinase 2</fullName>
    </submittedName>
</protein>
<evidence type="ECO:0000256" key="2">
    <source>
        <dbReference type="SAM" id="MobiDB-lite"/>
    </source>
</evidence>
<organism evidence="4 5">
    <name type="scientific">Neogobius melanostomus</name>
    <name type="common">round goby</name>
    <dbReference type="NCBI Taxonomy" id="47308"/>
    <lineage>
        <taxon>Eukaryota</taxon>
        <taxon>Metazoa</taxon>
        <taxon>Chordata</taxon>
        <taxon>Craniata</taxon>
        <taxon>Vertebrata</taxon>
        <taxon>Euteleostomi</taxon>
        <taxon>Actinopterygii</taxon>
        <taxon>Neopterygii</taxon>
        <taxon>Teleostei</taxon>
        <taxon>Neoteleostei</taxon>
        <taxon>Acanthomorphata</taxon>
        <taxon>Gobiaria</taxon>
        <taxon>Gobiiformes</taxon>
        <taxon>Gobioidei</taxon>
        <taxon>Gobiidae</taxon>
        <taxon>Benthophilinae</taxon>
        <taxon>Neogobiini</taxon>
        <taxon>Neogobius</taxon>
    </lineage>
</organism>
<reference evidence="4" key="2">
    <citation type="submission" date="2025-09" db="UniProtKB">
        <authorList>
            <consortium name="Ensembl"/>
        </authorList>
    </citation>
    <scope>IDENTIFICATION</scope>
</reference>
<dbReference type="GO" id="GO:0005524">
    <property type="term" value="F:ATP binding"/>
    <property type="evidence" value="ECO:0007669"/>
    <property type="project" value="UniProtKB-UniRule"/>
</dbReference>
<feature type="domain" description="Protein kinase" evidence="3">
    <location>
        <begin position="27"/>
        <end position="341"/>
    </location>
</feature>
<dbReference type="AlphaFoldDB" id="A0A8C6SMM7"/>
<accession>A0A8C6SMM7</accession>
<proteinExistence type="predicted"/>
<dbReference type="PROSITE" id="PS00107">
    <property type="entry name" value="PROTEIN_KINASE_ATP"/>
    <property type="match status" value="1"/>
</dbReference>
<dbReference type="Proteomes" id="UP000694523">
    <property type="component" value="Unplaced"/>
</dbReference>
<dbReference type="PROSITE" id="PS50011">
    <property type="entry name" value="PROTEIN_KINASE_DOM"/>
    <property type="match status" value="1"/>
</dbReference>
<dbReference type="InterPro" id="IPR050235">
    <property type="entry name" value="CK1_Ser-Thr_kinase"/>
</dbReference>
<evidence type="ECO:0000313" key="4">
    <source>
        <dbReference type="Ensembl" id="ENSNMLP00000008077.1"/>
    </source>
</evidence>